<dbReference type="Pfam" id="PF03951">
    <property type="entry name" value="Gln-synt_N"/>
    <property type="match status" value="1"/>
</dbReference>
<dbReference type="PROSITE" id="PS00181">
    <property type="entry name" value="GLNA_ATP"/>
    <property type="match status" value="1"/>
</dbReference>
<evidence type="ECO:0000256" key="3">
    <source>
        <dbReference type="ARBA" id="ARBA00022723"/>
    </source>
</evidence>
<evidence type="ECO:0000259" key="12">
    <source>
        <dbReference type="PROSITE" id="PS51986"/>
    </source>
</evidence>
<comment type="cofactor">
    <cofactor evidence="9">
        <name>Mg(2+)</name>
        <dbReference type="ChEBI" id="CHEBI:18420"/>
    </cofactor>
    <text evidence="9">Binds 2 Mg(2+) ions per subunit.</text>
</comment>
<dbReference type="NCBIfam" id="TIGR00653">
    <property type="entry name" value="GlnA"/>
    <property type="match status" value="1"/>
</dbReference>
<dbReference type="Gene3D" id="3.10.20.70">
    <property type="entry name" value="Glutamine synthetase, N-terminal domain"/>
    <property type="match status" value="1"/>
</dbReference>
<evidence type="ECO:0000256" key="9">
    <source>
        <dbReference type="PIRSR" id="PIRSR604809-3"/>
    </source>
</evidence>
<evidence type="ECO:0000256" key="11">
    <source>
        <dbReference type="RuleBase" id="RU000384"/>
    </source>
</evidence>
<keyword evidence="6 9" id="KW-0460">Magnesium</keyword>
<keyword evidence="2 14" id="KW-0436">Ligase</keyword>
<dbReference type="GO" id="GO:0004356">
    <property type="term" value="F:glutamine synthetase activity"/>
    <property type="evidence" value="ECO:0007669"/>
    <property type="project" value="UniProtKB-EC"/>
</dbReference>
<dbReference type="PROSITE" id="PS51987">
    <property type="entry name" value="GS_CATALYTIC"/>
    <property type="match status" value="1"/>
</dbReference>
<accession>E6K051</accession>
<keyword evidence="4 8" id="KW-0547">Nucleotide-binding</keyword>
<feature type="binding site" evidence="8">
    <location>
        <begin position="260"/>
        <end position="262"/>
    </location>
    <ligand>
        <name>ATP</name>
        <dbReference type="ChEBI" id="CHEBI:30616"/>
    </ligand>
</feature>
<keyword evidence="3 9" id="KW-0479">Metal-binding</keyword>
<dbReference type="InterPro" id="IPR027303">
    <property type="entry name" value="Gln_synth_gly_rich_site"/>
</dbReference>
<dbReference type="FunFam" id="3.30.590.10:FF:000003">
    <property type="entry name" value="Glutamine synthetase 2"/>
    <property type="match status" value="1"/>
</dbReference>
<feature type="binding site" evidence="9">
    <location>
        <position position="209"/>
    </location>
    <ligand>
        <name>Mg(2+)</name>
        <dbReference type="ChEBI" id="CHEBI:18420"/>
        <label>1</label>
    </ligand>
</feature>
<dbReference type="InterPro" id="IPR036651">
    <property type="entry name" value="Gln_synt_N_sf"/>
</dbReference>
<dbReference type="GO" id="GO:0046872">
    <property type="term" value="F:metal ion binding"/>
    <property type="evidence" value="ECO:0007669"/>
    <property type="project" value="UniProtKB-KW"/>
</dbReference>
<evidence type="ECO:0000256" key="7">
    <source>
        <dbReference type="PIRSR" id="PIRSR604809-1"/>
    </source>
</evidence>
<feature type="domain" description="GS beta-grasp" evidence="12">
    <location>
        <begin position="28"/>
        <end position="115"/>
    </location>
</feature>
<dbReference type="PANTHER" id="PTHR43785">
    <property type="entry name" value="GAMMA-GLUTAMYLPUTRESCINE SYNTHETASE"/>
    <property type="match status" value="1"/>
</dbReference>
<name>E6K051_PARDN</name>
<dbReference type="Gene3D" id="3.30.590.10">
    <property type="entry name" value="Glutamine synthetase/guanido kinase, catalytic domain"/>
    <property type="match status" value="1"/>
</dbReference>
<evidence type="ECO:0000256" key="2">
    <source>
        <dbReference type="ARBA" id="ARBA00022598"/>
    </source>
</evidence>
<feature type="binding site" evidence="9">
    <location>
        <position position="349"/>
    </location>
    <ligand>
        <name>Mg(2+)</name>
        <dbReference type="ChEBI" id="CHEBI:18420"/>
        <label>1</label>
    </ligand>
</feature>
<evidence type="ECO:0000256" key="1">
    <source>
        <dbReference type="ARBA" id="ARBA00009897"/>
    </source>
</evidence>
<proteinExistence type="inferred from homology"/>
<feature type="binding site" evidence="8">
    <location>
        <position position="197"/>
    </location>
    <ligand>
        <name>ATP</name>
        <dbReference type="ChEBI" id="CHEBI:30616"/>
    </ligand>
</feature>
<dbReference type="GO" id="GO:0006542">
    <property type="term" value="P:glutamine biosynthetic process"/>
    <property type="evidence" value="ECO:0007669"/>
    <property type="project" value="InterPro"/>
</dbReference>
<evidence type="ECO:0000256" key="6">
    <source>
        <dbReference type="ARBA" id="ARBA00022842"/>
    </source>
</evidence>
<protein>
    <submittedName>
        <fullName evidence="14">Glutamine synthetase, beta-grasp domain protein</fullName>
        <ecNumber evidence="14">6.3.1.2</ecNumber>
    </submittedName>
</protein>
<dbReference type="SUPFAM" id="SSF55931">
    <property type="entry name" value="Glutamine synthetase/guanido kinase"/>
    <property type="match status" value="1"/>
</dbReference>
<feature type="binding site" evidence="8">
    <location>
        <position position="329"/>
    </location>
    <ligand>
        <name>ATP</name>
        <dbReference type="ChEBI" id="CHEBI:30616"/>
    </ligand>
</feature>
<feature type="binding site" evidence="9">
    <location>
        <position position="202"/>
    </location>
    <ligand>
        <name>Mg(2+)</name>
        <dbReference type="ChEBI" id="CHEBI:18420"/>
        <label>1</label>
    </ligand>
</feature>
<feature type="binding site" evidence="9">
    <location>
        <position position="147"/>
    </location>
    <ligand>
        <name>Mg(2+)</name>
        <dbReference type="ChEBI" id="CHEBI:18420"/>
        <label>1</label>
    </ligand>
</feature>
<evidence type="ECO:0000313" key="15">
    <source>
        <dbReference type="Proteomes" id="UP000004946"/>
    </source>
</evidence>
<dbReference type="Pfam" id="PF00120">
    <property type="entry name" value="Gln-synt_C"/>
    <property type="match status" value="1"/>
</dbReference>
<keyword evidence="5 8" id="KW-0067">ATP-binding</keyword>
<reference evidence="14 15" key="1">
    <citation type="submission" date="2010-12" db="EMBL/GenBank/DDBJ databases">
        <authorList>
            <person name="Muzny D."/>
            <person name="Qin X."/>
            <person name="Buhay C."/>
            <person name="Dugan-Rocha S."/>
            <person name="Ding Y."/>
            <person name="Chen G."/>
            <person name="Hawes A."/>
            <person name="Holder M."/>
            <person name="Jhangiani S."/>
            <person name="Johnson A."/>
            <person name="Khan Z."/>
            <person name="Li Z."/>
            <person name="Liu W."/>
            <person name="Liu X."/>
            <person name="Perez L."/>
            <person name="Shen H."/>
            <person name="Wang Q."/>
            <person name="Watt J."/>
            <person name="Xi L."/>
            <person name="Xin Y."/>
            <person name="Zhou J."/>
            <person name="Deng J."/>
            <person name="Jiang H."/>
            <person name="Liu Y."/>
            <person name="Qu J."/>
            <person name="Song X.-Z."/>
            <person name="Zhang L."/>
            <person name="Villasana D."/>
            <person name="Johnson A."/>
            <person name="Liu J."/>
            <person name="Liyanage D."/>
            <person name="Lorensuhewa L."/>
            <person name="Robinson T."/>
            <person name="Song A."/>
            <person name="Song B.-B."/>
            <person name="Dinh H."/>
            <person name="Thornton R."/>
            <person name="Coyle M."/>
            <person name="Francisco L."/>
            <person name="Jackson L."/>
            <person name="Javaid M."/>
            <person name="Korchina V."/>
            <person name="Kovar C."/>
            <person name="Mata R."/>
            <person name="Mathew T."/>
            <person name="Ngo R."/>
            <person name="Nguyen L."/>
            <person name="Nguyen N."/>
            <person name="Okwuonu G."/>
            <person name="Ongeri F."/>
            <person name="Pham C."/>
            <person name="Simmons D."/>
            <person name="Wilczek-Boney K."/>
            <person name="Hale W."/>
            <person name="Jakkamsetti A."/>
            <person name="Pham P."/>
            <person name="Ruth R."/>
            <person name="San Lucas F."/>
            <person name="Warren J."/>
            <person name="Zhang J."/>
            <person name="Zhao Z."/>
            <person name="Zhou C."/>
            <person name="Zhu D."/>
            <person name="Lee S."/>
            <person name="Bess C."/>
            <person name="Blankenburg K."/>
            <person name="Forbes L."/>
            <person name="Fu Q."/>
            <person name="Gubbala S."/>
            <person name="Hirani K."/>
            <person name="Jayaseelan J.C."/>
            <person name="Lara F."/>
            <person name="Munidasa M."/>
            <person name="Palculict T."/>
            <person name="Patil S."/>
            <person name="Pu L.-L."/>
            <person name="Saada N."/>
            <person name="Tang L."/>
            <person name="Weissenberger G."/>
            <person name="Zhu Y."/>
            <person name="Hemphill L."/>
            <person name="Shang Y."/>
            <person name="Youmans B."/>
            <person name="Ayvaz T."/>
            <person name="Ross M."/>
            <person name="Santibanez J."/>
            <person name="Aqrawi P."/>
            <person name="Gross S."/>
            <person name="Joshi V."/>
            <person name="Fowler G."/>
            <person name="Nazareth L."/>
            <person name="Reid J."/>
            <person name="Worley K."/>
            <person name="Petrosino J."/>
            <person name="Highlander S."/>
            <person name="Gibbs R."/>
        </authorList>
    </citation>
    <scope>NUCLEOTIDE SEQUENCE [LARGE SCALE GENOMIC DNA]</scope>
    <source>
        <strain evidence="14 15">DSM 10105</strain>
    </source>
</reference>
<feature type="binding site" evidence="7">
    <location>
        <position position="317"/>
    </location>
    <ligand>
        <name>L-glutamate</name>
        <dbReference type="ChEBI" id="CHEBI:29985"/>
    </ligand>
</feature>
<keyword evidence="15" id="KW-1185">Reference proteome</keyword>
<dbReference type="InterPro" id="IPR008146">
    <property type="entry name" value="Gln_synth_cat_dom"/>
</dbReference>
<evidence type="ECO:0000256" key="4">
    <source>
        <dbReference type="ARBA" id="ARBA00022741"/>
    </source>
</evidence>
<dbReference type="PANTHER" id="PTHR43785:SF11">
    <property type="entry name" value="GAMMA-GLUTAMYLPOLYAMINE SYNTHETASE GLNA2"/>
    <property type="match status" value="1"/>
</dbReference>
<dbReference type="Proteomes" id="UP000004946">
    <property type="component" value="Chromosome"/>
</dbReference>
<comment type="caution">
    <text evidence="14">The sequence shown here is derived from an EMBL/GenBank/DDBJ whole genome shotgun (WGS) entry which is preliminary data.</text>
</comment>
<dbReference type="GO" id="GO:0005524">
    <property type="term" value="F:ATP binding"/>
    <property type="evidence" value="ECO:0007669"/>
    <property type="project" value="UniProtKB-KW"/>
</dbReference>
<dbReference type="PROSITE" id="PS51986">
    <property type="entry name" value="GS_BETA_GRASP"/>
    <property type="match status" value="1"/>
</dbReference>
<organism evidence="14 15">
    <name type="scientific">Parascardovia denticolens DSM 10105 = JCM 12538</name>
    <dbReference type="NCBI Taxonomy" id="864564"/>
    <lineage>
        <taxon>Bacteria</taxon>
        <taxon>Bacillati</taxon>
        <taxon>Actinomycetota</taxon>
        <taxon>Actinomycetes</taxon>
        <taxon>Bifidobacteriales</taxon>
        <taxon>Bifidobacteriaceae</taxon>
        <taxon>Parascardovia</taxon>
    </lineage>
</organism>
<dbReference type="InterPro" id="IPR008147">
    <property type="entry name" value="Gln_synt_N"/>
</dbReference>
<comment type="similarity">
    <text evidence="1 10 11">Belongs to the glutamine synthetase family.</text>
</comment>
<evidence type="ECO:0000256" key="10">
    <source>
        <dbReference type="PROSITE-ProRule" id="PRU01330"/>
    </source>
</evidence>
<dbReference type="AlphaFoldDB" id="E6K051"/>
<dbReference type="EC" id="6.3.1.2" evidence="14"/>
<evidence type="ECO:0000313" key="14">
    <source>
        <dbReference type="EMBL" id="EFT84163.1"/>
    </source>
</evidence>
<dbReference type="SUPFAM" id="SSF54368">
    <property type="entry name" value="Glutamine synthetase, N-terminal domain"/>
    <property type="match status" value="1"/>
</dbReference>
<evidence type="ECO:0000256" key="5">
    <source>
        <dbReference type="ARBA" id="ARBA00022840"/>
    </source>
</evidence>
<dbReference type="eggNOG" id="COG0174">
    <property type="taxonomic scope" value="Bacteria"/>
</dbReference>
<feature type="binding site" evidence="9">
    <location>
        <position position="145"/>
    </location>
    <ligand>
        <name>Mg(2+)</name>
        <dbReference type="ChEBI" id="CHEBI:18420"/>
        <label>1</label>
    </ligand>
</feature>
<dbReference type="EMBL" id="AEON01000001">
    <property type="protein sequence ID" value="EFT84163.1"/>
    <property type="molecule type" value="Genomic_DNA"/>
</dbReference>
<feature type="binding site" evidence="7">
    <location>
        <position position="311"/>
    </location>
    <ligand>
        <name>L-glutamate</name>
        <dbReference type="ChEBI" id="CHEBI:29985"/>
    </ligand>
</feature>
<feature type="domain" description="GS catalytic" evidence="13">
    <location>
        <begin position="122"/>
        <end position="460"/>
    </location>
</feature>
<dbReference type="InterPro" id="IPR004809">
    <property type="entry name" value="Gln_synth_I"/>
</dbReference>
<feature type="binding site" evidence="7">
    <location>
        <position position="351"/>
    </location>
    <ligand>
        <name>L-glutamate</name>
        <dbReference type="ChEBI" id="CHEBI:29985"/>
    </ligand>
</feature>
<evidence type="ECO:0000259" key="13">
    <source>
        <dbReference type="PROSITE" id="PS51987"/>
    </source>
</evidence>
<dbReference type="HOGENOM" id="CLU_017290_1_3_11"/>
<dbReference type="InterPro" id="IPR014746">
    <property type="entry name" value="Gln_synth/guanido_kin_cat_dom"/>
</dbReference>
<feature type="binding site" evidence="7">
    <location>
        <position position="329"/>
    </location>
    <ligand>
        <name>L-glutamate</name>
        <dbReference type="ChEBI" id="CHEBI:29985"/>
    </ligand>
</feature>
<gene>
    <name evidence="14" type="ORF">HMPREF0620_1168</name>
</gene>
<sequence length="460" mass="51868">MVSGRPSLRYARTMNAQQEFVLRSVEENDIRFVRLWFTDVLGQLKSVAIAPAELEDALEEGIGFDGSAVEGLTRVSEDDMLVKPDASTFQILPMEGADKAGLTARMFCDVLTPEGEPSLGDSRHVLKMALDKAKEKGFSFYCHPEIEFYLFEQQSDWTRPPVPIDEGGYFDQVPRSSSMDFRRAAVSQLEQLGIPVEFSHHEAGPGQNEIDLRHADALETADNVMTFKTLVKEISLDRGIYASFMPKPLVDQPGSGMHTHLSLFEGDSNAFYEAGEEFNMSRTARQFAAGILYHAQEITAVMNQYVNSYKRLWGGAEAPSYVCWGHNNRSALLRIPQYKPGKTDSARIEFRALDPTCNPYLAFALLLACGVDGIDKQMELEEPTTDDVWDLTDGERMAMGIQPLPGSLDSALKQMEKSDFVAQILGEHVFEYFLRNKHAEWRQYRQQVTQYELAQYLPRL</sequence>
<evidence type="ECO:0000256" key="8">
    <source>
        <dbReference type="PIRSR" id="PIRSR604809-2"/>
    </source>
</evidence>
<feature type="binding site" evidence="9">
    <location>
        <position position="258"/>
    </location>
    <ligand>
        <name>Mg(2+)</name>
        <dbReference type="ChEBI" id="CHEBI:18420"/>
        <label>1</label>
    </ligand>
</feature>
<dbReference type="SMART" id="SM01230">
    <property type="entry name" value="Gln-synt_C"/>
    <property type="match status" value="1"/>
</dbReference>